<evidence type="ECO:0000256" key="8">
    <source>
        <dbReference type="ARBA" id="ARBA00023242"/>
    </source>
</evidence>
<keyword evidence="8" id="KW-0539">Nucleus</keyword>
<dbReference type="OrthoDB" id="424551at2759"/>
<evidence type="ECO:0000256" key="7">
    <source>
        <dbReference type="ARBA" id="ARBA00022679"/>
    </source>
</evidence>
<protein>
    <recommendedName>
        <fullName evidence="5">N-alpha-acetyltransferase 40</fullName>
        <ecNumber evidence="4">2.3.1.257</ecNumber>
    </recommendedName>
</protein>
<dbReference type="InterPro" id="IPR039949">
    <property type="entry name" value="NAA40"/>
</dbReference>
<dbReference type="PANTHER" id="PTHR20531">
    <property type="entry name" value="N-ALPHA-ACETYLTRANSFERASE 40"/>
    <property type="match status" value="1"/>
</dbReference>
<dbReference type="InterPro" id="IPR016181">
    <property type="entry name" value="Acyl_CoA_acyltransferase"/>
</dbReference>
<evidence type="ECO:0000256" key="3">
    <source>
        <dbReference type="ARBA" id="ARBA00008870"/>
    </source>
</evidence>
<keyword evidence="7" id="KW-0808">Transferase</keyword>
<dbReference type="InterPro" id="IPR000182">
    <property type="entry name" value="GNAT_dom"/>
</dbReference>
<sequence>MAGQPPPDGTAPAASGRLAKAESALERANTMSNEAFVEELMRPRNDSGSSSWPEWTHPRTGQRYGLLVRRAGELSGEQMEACFGLVQATSGNDYRASAGGWHPAAKRREMASPALRYVLVVQGEGRVAGFTSMMATFEGGEPVVYCYEIHLEPALQGTGLGRQLMAHVARAASAVEPVGKTMLTCFAANGRARRFYEGLGYRVDATSPRERRLRGGRVVVPDHVILSRPTTSGAGDGDGDARQTGPGR</sequence>
<dbReference type="CDD" id="cd04301">
    <property type="entry name" value="NAT_SF"/>
    <property type="match status" value="1"/>
</dbReference>
<keyword evidence="6" id="KW-0963">Cytoplasm</keyword>
<dbReference type="EMBL" id="JAAVMX010000011">
    <property type="protein sequence ID" value="KAF4504260.1"/>
    <property type="molecule type" value="Genomic_DNA"/>
</dbReference>
<feature type="region of interest" description="Disordered" evidence="12">
    <location>
        <begin position="1"/>
        <end position="25"/>
    </location>
</feature>
<comment type="caution">
    <text evidence="14">The sequence shown here is derived from an EMBL/GenBank/DDBJ whole genome shotgun (WGS) entry which is preliminary data.</text>
</comment>
<evidence type="ECO:0000256" key="10">
    <source>
        <dbReference type="ARBA" id="ARBA00047821"/>
    </source>
</evidence>
<evidence type="ECO:0000259" key="13">
    <source>
        <dbReference type="PROSITE" id="PS51186"/>
    </source>
</evidence>
<organism evidence="14 15">
    <name type="scientific">Ophiocordyceps sinensis</name>
    <dbReference type="NCBI Taxonomy" id="72228"/>
    <lineage>
        <taxon>Eukaryota</taxon>
        <taxon>Fungi</taxon>
        <taxon>Dikarya</taxon>
        <taxon>Ascomycota</taxon>
        <taxon>Pezizomycotina</taxon>
        <taxon>Sordariomycetes</taxon>
        <taxon>Hypocreomycetidae</taxon>
        <taxon>Hypocreales</taxon>
        <taxon>Ophiocordycipitaceae</taxon>
        <taxon>Ophiocordyceps</taxon>
    </lineage>
</organism>
<dbReference type="Pfam" id="PF00583">
    <property type="entry name" value="Acetyltransf_1"/>
    <property type="match status" value="1"/>
</dbReference>
<dbReference type="GO" id="GO:0010485">
    <property type="term" value="F:histone H4 acetyltransferase activity"/>
    <property type="evidence" value="ECO:0007669"/>
    <property type="project" value="InterPro"/>
</dbReference>
<dbReference type="GO" id="GO:0005634">
    <property type="term" value="C:nucleus"/>
    <property type="evidence" value="ECO:0007669"/>
    <property type="project" value="UniProtKB-SubCell"/>
</dbReference>
<dbReference type="EC" id="2.3.1.257" evidence="4"/>
<evidence type="ECO:0000256" key="9">
    <source>
        <dbReference type="ARBA" id="ARBA00023315"/>
    </source>
</evidence>
<evidence type="ECO:0000256" key="11">
    <source>
        <dbReference type="ARBA" id="ARBA00049524"/>
    </source>
</evidence>
<evidence type="ECO:0000256" key="6">
    <source>
        <dbReference type="ARBA" id="ARBA00022490"/>
    </source>
</evidence>
<name>A0A8H4LS58_9HYPO</name>
<dbReference type="PANTHER" id="PTHR20531:SF1">
    <property type="entry name" value="N-ALPHA-ACETYLTRANSFERASE 40"/>
    <property type="match status" value="1"/>
</dbReference>
<comment type="similarity">
    <text evidence="3">Belongs to the acetyltransferase family. NAA40 subfamily.</text>
</comment>
<evidence type="ECO:0000256" key="12">
    <source>
        <dbReference type="SAM" id="MobiDB-lite"/>
    </source>
</evidence>
<dbReference type="SUPFAM" id="SSF55729">
    <property type="entry name" value="Acyl-CoA N-acyltransferases (Nat)"/>
    <property type="match status" value="1"/>
</dbReference>
<evidence type="ECO:0000313" key="14">
    <source>
        <dbReference type="EMBL" id="KAF4504260.1"/>
    </source>
</evidence>
<gene>
    <name evidence="14" type="ORF">G6O67_008433</name>
</gene>
<reference evidence="14 15" key="1">
    <citation type="journal article" date="2020" name="Genome Biol. Evol.">
        <title>A new high-quality draft genome assembly of the Chinese cordyceps Ophiocordyceps sinensis.</title>
        <authorList>
            <person name="Shu R."/>
            <person name="Zhang J."/>
            <person name="Meng Q."/>
            <person name="Zhang H."/>
            <person name="Zhou G."/>
            <person name="Li M."/>
            <person name="Wu P."/>
            <person name="Zhao Y."/>
            <person name="Chen C."/>
            <person name="Qin Q."/>
        </authorList>
    </citation>
    <scope>NUCLEOTIDE SEQUENCE [LARGE SCALE GENOMIC DNA]</scope>
    <source>
        <strain evidence="14 15">IOZ07</strain>
    </source>
</reference>
<keyword evidence="9" id="KW-0012">Acyltransferase</keyword>
<dbReference type="GO" id="GO:0043998">
    <property type="term" value="F:histone H2A acetyltransferase activity"/>
    <property type="evidence" value="ECO:0007669"/>
    <property type="project" value="InterPro"/>
</dbReference>
<dbReference type="PROSITE" id="PS51186">
    <property type="entry name" value="GNAT"/>
    <property type="match status" value="1"/>
</dbReference>
<accession>A0A8H4LS58</accession>
<dbReference type="GO" id="GO:1990189">
    <property type="term" value="F:protein N-terminal-serine acetyltransferase activity"/>
    <property type="evidence" value="ECO:0007669"/>
    <property type="project" value="UniProtKB-EC"/>
</dbReference>
<keyword evidence="15" id="KW-1185">Reference proteome</keyword>
<feature type="domain" description="N-acetyltransferase" evidence="13">
    <location>
        <begin position="66"/>
        <end position="231"/>
    </location>
</feature>
<comment type="subcellular location">
    <subcellularLocation>
        <location evidence="2">Cytoplasm</location>
    </subcellularLocation>
    <subcellularLocation>
        <location evidence="1">Nucleus</location>
    </subcellularLocation>
</comment>
<feature type="region of interest" description="Disordered" evidence="12">
    <location>
        <begin position="226"/>
        <end position="248"/>
    </location>
</feature>
<evidence type="ECO:0000313" key="15">
    <source>
        <dbReference type="Proteomes" id="UP000557566"/>
    </source>
</evidence>
<comment type="catalytic activity">
    <reaction evidence="10">
        <text>N-terminal L-seryl-[histone H2A] + acetyl-CoA = N-terminal N(alpha)-acetyl-L-seryl-[histone H2A] + CoA + H(+)</text>
        <dbReference type="Rhea" id="RHEA:50600"/>
        <dbReference type="Rhea" id="RHEA-COMP:12742"/>
        <dbReference type="Rhea" id="RHEA-COMP:12744"/>
        <dbReference type="ChEBI" id="CHEBI:15378"/>
        <dbReference type="ChEBI" id="CHEBI:57287"/>
        <dbReference type="ChEBI" id="CHEBI:57288"/>
        <dbReference type="ChEBI" id="CHEBI:64738"/>
        <dbReference type="ChEBI" id="CHEBI:83690"/>
        <dbReference type="EC" id="2.3.1.257"/>
    </reaction>
</comment>
<evidence type="ECO:0000256" key="2">
    <source>
        <dbReference type="ARBA" id="ARBA00004496"/>
    </source>
</evidence>
<dbReference type="AlphaFoldDB" id="A0A8H4LS58"/>
<evidence type="ECO:0000256" key="1">
    <source>
        <dbReference type="ARBA" id="ARBA00004123"/>
    </source>
</evidence>
<dbReference type="Proteomes" id="UP000557566">
    <property type="component" value="Unassembled WGS sequence"/>
</dbReference>
<evidence type="ECO:0000256" key="5">
    <source>
        <dbReference type="ARBA" id="ARBA00015043"/>
    </source>
</evidence>
<proteinExistence type="inferred from homology"/>
<dbReference type="GO" id="GO:0005737">
    <property type="term" value="C:cytoplasm"/>
    <property type="evidence" value="ECO:0007669"/>
    <property type="project" value="UniProtKB-SubCell"/>
</dbReference>
<comment type="catalytic activity">
    <reaction evidence="11">
        <text>N-terminal L-seryl-[histone H4] + acetyl-CoA = N-terminal N(alpha)-acetyl-L-seryl-[histone H4] + CoA + H(+)</text>
        <dbReference type="Rhea" id="RHEA:50596"/>
        <dbReference type="Rhea" id="RHEA-COMP:12740"/>
        <dbReference type="Rhea" id="RHEA-COMP:12743"/>
        <dbReference type="ChEBI" id="CHEBI:15378"/>
        <dbReference type="ChEBI" id="CHEBI:57287"/>
        <dbReference type="ChEBI" id="CHEBI:57288"/>
        <dbReference type="ChEBI" id="CHEBI:64738"/>
        <dbReference type="ChEBI" id="CHEBI:83690"/>
        <dbReference type="EC" id="2.3.1.257"/>
    </reaction>
</comment>
<dbReference type="Gene3D" id="3.40.630.30">
    <property type="match status" value="1"/>
</dbReference>
<evidence type="ECO:0000256" key="4">
    <source>
        <dbReference type="ARBA" id="ARBA00012950"/>
    </source>
</evidence>